<dbReference type="eggNOG" id="ENOG502QPJ5">
    <property type="taxonomic scope" value="Eukaryota"/>
</dbReference>
<evidence type="ECO:0000256" key="2">
    <source>
        <dbReference type="ARBA" id="ARBA00007727"/>
    </source>
</evidence>
<dbReference type="Pfam" id="PF13839">
    <property type="entry name" value="PC-Esterase"/>
    <property type="match status" value="1"/>
</dbReference>
<proteinExistence type="inferred from homology"/>
<evidence type="ECO:0000256" key="5">
    <source>
        <dbReference type="ARBA" id="ARBA00022968"/>
    </source>
</evidence>
<dbReference type="PANTHER" id="PTHR32285">
    <property type="entry name" value="PROTEIN TRICHOME BIREFRINGENCE-LIKE 9-RELATED"/>
    <property type="match status" value="1"/>
</dbReference>
<evidence type="ECO:0000256" key="11">
    <source>
        <dbReference type="SAM" id="Phobius"/>
    </source>
</evidence>
<keyword evidence="5" id="KW-0735">Signal-anchor</keyword>
<dbReference type="GO" id="GO:1990538">
    <property type="term" value="F:xylan O-acetyltransferase activity"/>
    <property type="evidence" value="ECO:0007669"/>
    <property type="project" value="UniProtKB-ARBA"/>
</dbReference>
<feature type="transmembrane region" description="Helical" evidence="11">
    <location>
        <begin position="42"/>
        <end position="61"/>
    </location>
</feature>
<accession>A0A0D3GEL4</accession>
<evidence type="ECO:0000313" key="14">
    <source>
        <dbReference type="EnsemblPlants" id="OBART06G08520.1"/>
    </source>
</evidence>
<reference evidence="14" key="2">
    <citation type="submission" date="2015-03" db="UniProtKB">
        <authorList>
            <consortium name="EnsemblPlants"/>
        </authorList>
    </citation>
    <scope>IDENTIFICATION</scope>
</reference>
<comment type="subcellular location">
    <subcellularLocation>
        <location evidence="1">Golgi apparatus membrane</location>
        <topology evidence="1">Single-pass type II membrane protein</topology>
    </subcellularLocation>
</comment>
<keyword evidence="8 11" id="KW-0472">Membrane</keyword>
<dbReference type="Proteomes" id="UP000026960">
    <property type="component" value="Chromosome 6"/>
</dbReference>
<keyword evidence="9" id="KW-1015">Disulfide bond</keyword>
<feature type="domain" description="Trichome birefringence-like N-terminal" evidence="13">
    <location>
        <begin position="88"/>
        <end position="137"/>
    </location>
</feature>
<keyword evidence="6 11" id="KW-1133">Transmembrane helix</keyword>
<dbReference type="HOGENOM" id="CLU_020953_6_1_1"/>
<keyword evidence="4 11" id="KW-0812">Transmembrane</keyword>
<dbReference type="Pfam" id="PF14416">
    <property type="entry name" value="PMR5N"/>
    <property type="match status" value="1"/>
</dbReference>
<dbReference type="InterPro" id="IPR029962">
    <property type="entry name" value="TBL"/>
</dbReference>
<name>A0A0D3GEL4_9ORYZ</name>
<evidence type="ECO:0000256" key="6">
    <source>
        <dbReference type="ARBA" id="ARBA00022989"/>
    </source>
</evidence>
<organism evidence="14">
    <name type="scientific">Oryza barthii</name>
    <dbReference type="NCBI Taxonomy" id="65489"/>
    <lineage>
        <taxon>Eukaryota</taxon>
        <taxon>Viridiplantae</taxon>
        <taxon>Streptophyta</taxon>
        <taxon>Embryophyta</taxon>
        <taxon>Tracheophyta</taxon>
        <taxon>Spermatophyta</taxon>
        <taxon>Magnoliopsida</taxon>
        <taxon>Liliopsida</taxon>
        <taxon>Poales</taxon>
        <taxon>Poaceae</taxon>
        <taxon>BOP clade</taxon>
        <taxon>Oryzoideae</taxon>
        <taxon>Oryzeae</taxon>
        <taxon>Oryzinae</taxon>
        <taxon>Oryza</taxon>
    </lineage>
</organism>
<comment type="similarity">
    <text evidence="2">Belongs to the PC-esterase family. TBL subfamily.</text>
</comment>
<keyword evidence="10" id="KW-0325">Glycoprotein</keyword>
<evidence type="ECO:0000256" key="1">
    <source>
        <dbReference type="ARBA" id="ARBA00004323"/>
    </source>
</evidence>
<dbReference type="Gramene" id="OBART06G08520.1">
    <property type="protein sequence ID" value="OBART06G08520.1"/>
    <property type="gene ID" value="OBART06G08520"/>
</dbReference>
<dbReference type="InterPro" id="IPR026057">
    <property type="entry name" value="TBL_C"/>
</dbReference>
<sequence length="329" mass="35906">MSSPTSVVSLSHGTGKWMLQQQHSEAVEEEKKKQPWAVGKNAALFTFFVVVLPTVMILAGGSHTAATTRLGWTMLGAVQKRAEENNNSCDTSVGRWVRDPSGPAYTAATCPTLPDSNNCHKYGKDPGHLYWRWRPDGGCDDLPRSSPARFLAAAGCSGDADAGELADFGVAHAIRRVVRAALEATARCGDGDCKRGLVAFVRTYTPSHFEHGSWFDGGYCNRTRPLEEDEAPSWDQSIGWDVRRAQIEEVTSARKTTPATTTRFEVLDVTKAMMLRADGHPGRHYDKRSAGGGANDCLHWCIPGPIDMWNDVLLHKIAETASPPATNLR</sequence>
<evidence type="ECO:0000259" key="13">
    <source>
        <dbReference type="Pfam" id="PF14416"/>
    </source>
</evidence>
<evidence type="ECO:0000313" key="15">
    <source>
        <dbReference type="Proteomes" id="UP000026960"/>
    </source>
</evidence>
<evidence type="ECO:0000259" key="12">
    <source>
        <dbReference type="Pfam" id="PF13839"/>
    </source>
</evidence>
<feature type="domain" description="Trichome birefringence-like C-terminal" evidence="12">
    <location>
        <begin position="164"/>
        <end position="315"/>
    </location>
</feature>
<protein>
    <submittedName>
        <fullName evidence="14">Uncharacterized protein</fullName>
    </submittedName>
</protein>
<evidence type="ECO:0000256" key="3">
    <source>
        <dbReference type="ARBA" id="ARBA00022679"/>
    </source>
</evidence>
<evidence type="ECO:0000256" key="9">
    <source>
        <dbReference type="ARBA" id="ARBA00023157"/>
    </source>
</evidence>
<keyword evidence="7" id="KW-0333">Golgi apparatus</keyword>
<evidence type="ECO:0000256" key="7">
    <source>
        <dbReference type="ARBA" id="ARBA00023034"/>
    </source>
</evidence>
<dbReference type="PaxDb" id="65489-OBART06G08520.1"/>
<evidence type="ECO:0000256" key="8">
    <source>
        <dbReference type="ARBA" id="ARBA00023136"/>
    </source>
</evidence>
<evidence type="ECO:0000256" key="4">
    <source>
        <dbReference type="ARBA" id="ARBA00022692"/>
    </source>
</evidence>
<keyword evidence="15" id="KW-1185">Reference proteome</keyword>
<dbReference type="EnsemblPlants" id="OBART06G08520.1">
    <property type="protein sequence ID" value="OBART06G08520.1"/>
    <property type="gene ID" value="OBART06G08520"/>
</dbReference>
<evidence type="ECO:0000256" key="10">
    <source>
        <dbReference type="ARBA" id="ARBA00023180"/>
    </source>
</evidence>
<dbReference type="GO" id="GO:0000139">
    <property type="term" value="C:Golgi membrane"/>
    <property type="evidence" value="ECO:0007669"/>
    <property type="project" value="UniProtKB-SubCell"/>
</dbReference>
<reference evidence="14" key="1">
    <citation type="journal article" date="2009" name="Rice">
        <title>De Novo Next Generation Sequencing of Plant Genomes.</title>
        <authorList>
            <person name="Rounsley S."/>
            <person name="Marri P.R."/>
            <person name="Yu Y."/>
            <person name="He R."/>
            <person name="Sisneros N."/>
            <person name="Goicoechea J.L."/>
            <person name="Lee S.J."/>
            <person name="Angelova A."/>
            <person name="Kudrna D."/>
            <person name="Luo M."/>
            <person name="Affourtit J."/>
            <person name="Desany B."/>
            <person name="Knight J."/>
            <person name="Niazi F."/>
            <person name="Egholm M."/>
            <person name="Wing R.A."/>
        </authorList>
    </citation>
    <scope>NUCLEOTIDE SEQUENCE [LARGE SCALE GENOMIC DNA]</scope>
    <source>
        <strain evidence="14">cv. IRGC 105608</strain>
    </source>
</reference>
<dbReference type="InterPro" id="IPR025846">
    <property type="entry name" value="TBL_N"/>
</dbReference>
<dbReference type="PANTHER" id="PTHR32285:SF253">
    <property type="entry name" value="OS06G0234600 PROTEIN"/>
    <property type="match status" value="1"/>
</dbReference>
<dbReference type="AlphaFoldDB" id="A0A0D3GEL4"/>
<keyword evidence="3" id="KW-0808">Transferase</keyword>